<keyword evidence="1" id="KW-0472">Membrane</keyword>
<keyword evidence="1" id="KW-0812">Transmembrane</keyword>
<name>A0A267DR65_9PLAT</name>
<accession>A0A267DR65</accession>
<feature type="chain" id="PRO_5011915958" evidence="2">
    <location>
        <begin position="22"/>
        <end position="81"/>
    </location>
</feature>
<gene>
    <name evidence="3" type="ORF">BOX15_Mlig017648g1</name>
    <name evidence="4" type="ORF">BOX15_Mlig017648g2</name>
</gene>
<comment type="caution">
    <text evidence="3">The sequence shown here is derived from an EMBL/GenBank/DDBJ whole genome shotgun (WGS) entry which is preliminary data.</text>
</comment>
<sequence length="81" mass="9310">MMTSLLTVVLLLAALHSPVRGVTLQEGKSNPQKYIYYDTDEFNPWIHLAISLPILYAILIFIWSGVTLYMKLSGKSRQRRQ</sequence>
<keyword evidence="5" id="KW-1185">Reference proteome</keyword>
<evidence type="ECO:0000313" key="4">
    <source>
        <dbReference type="EMBL" id="PAA80445.1"/>
    </source>
</evidence>
<dbReference type="OrthoDB" id="6264453at2759"/>
<evidence type="ECO:0000256" key="1">
    <source>
        <dbReference type="SAM" id="Phobius"/>
    </source>
</evidence>
<feature type="transmembrane region" description="Helical" evidence="1">
    <location>
        <begin position="45"/>
        <end position="70"/>
    </location>
</feature>
<dbReference type="AlphaFoldDB" id="A0A267DR65"/>
<proteinExistence type="predicted"/>
<protein>
    <submittedName>
        <fullName evidence="3">Uncharacterized protein</fullName>
    </submittedName>
</protein>
<feature type="signal peptide" evidence="2">
    <location>
        <begin position="1"/>
        <end position="21"/>
    </location>
</feature>
<dbReference type="Proteomes" id="UP000215902">
    <property type="component" value="Unassembled WGS sequence"/>
</dbReference>
<evidence type="ECO:0000256" key="2">
    <source>
        <dbReference type="SAM" id="SignalP"/>
    </source>
</evidence>
<evidence type="ECO:0000313" key="5">
    <source>
        <dbReference type="Proteomes" id="UP000215902"/>
    </source>
</evidence>
<keyword evidence="1" id="KW-1133">Transmembrane helix</keyword>
<organism evidence="3 5">
    <name type="scientific">Macrostomum lignano</name>
    <dbReference type="NCBI Taxonomy" id="282301"/>
    <lineage>
        <taxon>Eukaryota</taxon>
        <taxon>Metazoa</taxon>
        <taxon>Spiralia</taxon>
        <taxon>Lophotrochozoa</taxon>
        <taxon>Platyhelminthes</taxon>
        <taxon>Rhabditophora</taxon>
        <taxon>Macrostomorpha</taxon>
        <taxon>Macrostomida</taxon>
        <taxon>Macrostomidae</taxon>
        <taxon>Macrostomum</taxon>
    </lineage>
</organism>
<dbReference type="EMBL" id="NIVC01003358">
    <property type="protein sequence ID" value="PAA51788.1"/>
    <property type="molecule type" value="Genomic_DNA"/>
</dbReference>
<evidence type="ECO:0000313" key="3">
    <source>
        <dbReference type="EMBL" id="PAA51788.1"/>
    </source>
</evidence>
<keyword evidence="2" id="KW-0732">Signal</keyword>
<dbReference type="EMBL" id="NIVC01000581">
    <property type="protein sequence ID" value="PAA80445.1"/>
    <property type="molecule type" value="Genomic_DNA"/>
</dbReference>
<reference evidence="3 5" key="1">
    <citation type="submission" date="2017-06" db="EMBL/GenBank/DDBJ databases">
        <title>A platform for efficient transgenesis in Macrostomum lignano, a flatworm model organism for stem cell research.</title>
        <authorList>
            <person name="Berezikov E."/>
        </authorList>
    </citation>
    <scope>NUCLEOTIDE SEQUENCE [LARGE SCALE GENOMIC DNA]</scope>
    <source>
        <strain evidence="3">DV1</strain>
        <tissue evidence="3">Whole organism</tissue>
    </source>
</reference>